<dbReference type="PANTHER" id="PTHR32196">
    <property type="entry name" value="ABC TRANSPORTER PERMEASE PROTEIN YPHD-RELATED-RELATED"/>
    <property type="match status" value="1"/>
</dbReference>
<name>A0ABU0J4N7_9HYPH</name>
<keyword evidence="8" id="KW-1185">Reference proteome</keyword>
<comment type="subcellular location">
    <subcellularLocation>
        <location evidence="1">Cell membrane</location>
        <topology evidence="1">Multi-pass membrane protein</topology>
    </subcellularLocation>
</comment>
<keyword evidence="3 6" id="KW-0812">Transmembrane</keyword>
<keyword evidence="5 6" id="KW-0472">Membrane</keyword>
<keyword evidence="2" id="KW-1003">Cell membrane</keyword>
<organism evidence="7 8">
    <name type="scientific">Labrys wisconsinensis</name>
    <dbReference type="NCBI Taxonomy" id="425677"/>
    <lineage>
        <taxon>Bacteria</taxon>
        <taxon>Pseudomonadati</taxon>
        <taxon>Pseudomonadota</taxon>
        <taxon>Alphaproteobacteria</taxon>
        <taxon>Hyphomicrobiales</taxon>
        <taxon>Xanthobacteraceae</taxon>
        <taxon>Labrys</taxon>
    </lineage>
</organism>
<feature type="transmembrane region" description="Helical" evidence="6">
    <location>
        <begin position="92"/>
        <end position="115"/>
    </location>
</feature>
<evidence type="ECO:0000256" key="5">
    <source>
        <dbReference type="ARBA" id="ARBA00023136"/>
    </source>
</evidence>
<dbReference type="InterPro" id="IPR001851">
    <property type="entry name" value="ABC_transp_permease"/>
</dbReference>
<feature type="transmembrane region" description="Helical" evidence="6">
    <location>
        <begin position="243"/>
        <end position="260"/>
    </location>
</feature>
<comment type="caution">
    <text evidence="7">The sequence shown here is derived from an EMBL/GenBank/DDBJ whole genome shotgun (WGS) entry which is preliminary data.</text>
</comment>
<feature type="transmembrane region" description="Helical" evidence="6">
    <location>
        <begin position="267"/>
        <end position="286"/>
    </location>
</feature>
<feature type="transmembrane region" description="Helical" evidence="6">
    <location>
        <begin position="68"/>
        <end position="86"/>
    </location>
</feature>
<dbReference type="EMBL" id="JAUSVX010000001">
    <property type="protein sequence ID" value="MDQ0468239.1"/>
    <property type="molecule type" value="Genomic_DNA"/>
</dbReference>
<feature type="transmembrane region" description="Helical" evidence="6">
    <location>
        <begin position="213"/>
        <end position="231"/>
    </location>
</feature>
<proteinExistence type="predicted"/>
<evidence type="ECO:0000256" key="2">
    <source>
        <dbReference type="ARBA" id="ARBA00022475"/>
    </source>
</evidence>
<dbReference type="Proteomes" id="UP001242480">
    <property type="component" value="Unassembled WGS sequence"/>
</dbReference>
<sequence>MTSLVRRYAREAALAAIIVAMVLAIGLRAPVFLTPGSLVGVATDTAILAMLALAQMCVILTRGIDLSVAANLALTGMIVALLQKAMPELPVAPILLAAVVIGTVLGFVNGALVAFVGIPPIVATLGTLAVYRGLVFVVGGGQWVMSDKMSPAFLDFPRGAVLGVPNLIWTAGLVAAAFALFLGRTRTGRALYAVGGNPVAARYCGIDPARQQLLVFTLSGAVAGLSGYLWVSRFGIAYTDVAVGYELTVIAACVIGGVSIGGGIGSVTGTLLGALFLGVVVNALPVINVSPFWQMAISGAVILAAVVVNARAEKRGGKLILPEARRAAAGGQP</sequence>
<feature type="transmembrane region" description="Helical" evidence="6">
    <location>
        <begin position="292"/>
        <end position="310"/>
    </location>
</feature>
<dbReference type="CDD" id="cd06579">
    <property type="entry name" value="TM_PBP1_transp_AraH_like"/>
    <property type="match status" value="1"/>
</dbReference>
<evidence type="ECO:0000256" key="6">
    <source>
        <dbReference type="SAM" id="Phobius"/>
    </source>
</evidence>
<reference evidence="7 8" key="1">
    <citation type="submission" date="2023-07" db="EMBL/GenBank/DDBJ databases">
        <title>Genomic Encyclopedia of Type Strains, Phase IV (KMG-IV): sequencing the most valuable type-strain genomes for metagenomic binning, comparative biology and taxonomic classification.</title>
        <authorList>
            <person name="Goeker M."/>
        </authorList>
    </citation>
    <scope>NUCLEOTIDE SEQUENCE [LARGE SCALE GENOMIC DNA]</scope>
    <source>
        <strain evidence="7 8">DSM 19619</strain>
    </source>
</reference>
<feature type="transmembrane region" description="Helical" evidence="6">
    <location>
        <begin position="164"/>
        <end position="182"/>
    </location>
</feature>
<dbReference type="Pfam" id="PF02653">
    <property type="entry name" value="BPD_transp_2"/>
    <property type="match status" value="1"/>
</dbReference>
<gene>
    <name evidence="7" type="ORF">QO011_001234</name>
</gene>
<evidence type="ECO:0000313" key="8">
    <source>
        <dbReference type="Proteomes" id="UP001242480"/>
    </source>
</evidence>
<feature type="transmembrane region" description="Helical" evidence="6">
    <location>
        <begin position="12"/>
        <end position="33"/>
    </location>
</feature>
<evidence type="ECO:0000256" key="4">
    <source>
        <dbReference type="ARBA" id="ARBA00022989"/>
    </source>
</evidence>
<dbReference type="RefSeq" id="WP_307269049.1">
    <property type="nucleotide sequence ID" value="NZ_JAUSVX010000001.1"/>
</dbReference>
<feature type="transmembrane region" description="Helical" evidence="6">
    <location>
        <begin position="39"/>
        <end position="61"/>
    </location>
</feature>
<feature type="transmembrane region" description="Helical" evidence="6">
    <location>
        <begin position="122"/>
        <end position="144"/>
    </location>
</feature>
<accession>A0ABU0J4N7</accession>
<evidence type="ECO:0000256" key="3">
    <source>
        <dbReference type="ARBA" id="ARBA00022692"/>
    </source>
</evidence>
<evidence type="ECO:0000256" key="1">
    <source>
        <dbReference type="ARBA" id="ARBA00004651"/>
    </source>
</evidence>
<protein>
    <submittedName>
        <fullName evidence="7">Rhamnose transport system permease protein</fullName>
    </submittedName>
</protein>
<dbReference type="PANTHER" id="PTHR32196:SF72">
    <property type="entry name" value="RIBOSE IMPORT PERMEASE PROTEIN RBSC"/>
    <property type="match status" value="1"/>
</dbReference>
<keyword evidence="4 6" id="KW-1133">Transmembrane helix</keyword>
<evidence type="ECO:0000313" key="7">
    <source>
        <dbReference type="EMBL" id="MDQ0468239.1"/>
    </source>
</evidence>